<dbReference type="Proteomes" id="UP000053095">
    <property type="component" value="Unassembled WGS sequence"/>
</dbReference>
<proteinExistence type="predicted"/>
<evidence type="ECO:0000313" key="1">
    <source>
        <dbReference type="EMBL" id="GAM34673.1"/>
    </source>
</evidence>
<dbReference type="AlphaFoldDB" id="A0A6V8H121"/>
<keyword evidence="2" id="KW-1185">Reference proteome</keyword>
<name>A0A6V8H121_TALPI</name>
<dbReference type="EMBL" id="DF933811">
    <property type="protein sequence ID" value="GAM34673.1"/>
    <property type="molecule type" value="Genomic_DNA"/>
</dbReference>
<sequence>MNDASSRPNYQFGVELEVFLVLKSFCQNVAEDGTMKDNFEERADHIVRLYNNALSPQGEADRNYPRMVRLTPSQSSSVIVSHSRRWEFANPWQIKDEPTLYMYGIDQSGGWPVEFASPIFDYQLMMGDHIIRGPCRHICPWVTSIKKFFEILQDQAIVLKNDKCALQVSVSANDRYGWDSLDQVKSLSKSILYFERAIRSFLPQYRQDNDYAKWNGSRTQVTSTTTYMNPQFPSVSNIESRIALVDACATVEDLVRLMNNRHKRWSWNFTELQKNPNSNFIYGRVEFRSPPGVDNWSECVAWIHFTVEFLHAAISTNATMHRFGQFSRDLTGLIKFLDSVPPLLTRGLKATYRRELTFPDHWIPDIEPIL</sequence>
<gene>
    <name evidence="1" type="ORF">TCE0_015r02396</name>
</gene>
<protein>
    <submittedName>
        <fullName evidence="1">Uncharacterized protein</fullName>
    </submittedName>
</protein>
<reference evidence="2" key="1">
    <citation type="journal article" date="2015" name="Genome Announc.">
        <title>Draft genome sequence of Talaromyces cellulolyticus strain Y-94, a source of lignocellulosic biomass-degrading enzymes.</title>
        <authorList>
            <person name="Fujii T."/>
            <person name="Koike H."/>
            <person name="Sawayama S."/>
            <person name="Yano S."/>
            <person name="Inoue H."/>
        </authorList>
    </citation>
    <scope>NUCLEOTIDE SEQUENCE [LARGE SCALE GENOMIC DNA]</scope>
    <source>
        <strain evidence="2">Y-94</strain>
    </source>
</reference>
<organism evidence="1 2">
    <name type="scientific">Talaromyces pinophilus</name>
    <name type="common">Penicillium pinophilum</name>
    <dbReference type="NCBI Taxonomy" id="128442"/>
    <lineage>
        <taxon>Eukaryota</taxon>
        <taxon>Fungi</taxon>
        <taxon>Dikarya</taxon>
        <taxon>Ascomycota</taxon>
        <taxon>Pezizomycotina</taxon>
        <taxon>Eurotiomycetes</taxon>
        <taxon>Eurotiomycetidae</taxon>
        <taxon>Eurotiales</taxon>
        <taxon>Trichocomaceae</taxon>
        <taxon>Talaromyces</taxon>
        <taxon>Talaromyces sect. Talaromyces</taxon>
    </lineage>
</organism>
<dbReference type="PANTHER" id="PTHR36847:SF1">
    <property type="entry name" value="AMIDOLIGASE ENZYME"/>
    <property type="match status" value="1"/>
</dbReference>
<dbReference type="PANTHER" id="PTHR36847">
    <property type="entry name" value="AMIDOLIGASE ENZYME"/>
    <property type="match status" value="1"/>
</dbReference>
<accession>A0A6V8H121</accession>
<comment type="caution">
    <text evidence="1">The sequence shown here is derived from an EMBL/GenBank/DDBJ whole genome shotgun (WGS) entry which is preliminary data.</text>
</comment>
<evidence type="ECO:0000313" key="2">
    <source>
        <dbReference type="Proteomes" id="UP000053095"/>
    </source>
</evidence>